<evidence type="ECO:0008006" key="3">
    <source>
        <dbReference type="Google" id="ProtNLM"/>
    </source>
</evidence>
<organism evidence="1 2">
    <name type="scientific">Mikania micrantha</name>
    <name type="common">bitter vine</name>
    <dbReference type="NCBI Taxonomy" id="192012"/>
    <lineage>
        <taxon>Eukaryota</taxon>
        <taxon>Viridiplantae</taxon>
        <taxon>Streptophyta</taxon>
        <taxon>Embryophyta</taxon>
        <taxon>Tracheophyta</taxon>
        <taxon>Spermatophyta</taxon>
        <taxon>Magnoliopsida</taxon>
        <taxon>eudicotyledons</taxon>
        <taxon>Gunneridae</taxon>
        <taxon>Pentapetalae</taxon>
        <taxon>asterids</taxon>
        <taxon>campanulids</taxon>
        <taxon>Asterales</taxon>
        <taxon>Asteraceae</taxon>
        <taxon>Asteroideae</taxon>
        <taxon>Heliantheae alliance</taxon>
        <taxon>Eupatorieae</taxon>
        <taxon>Mikania</taxon>
    </lineage>
</organism>
<dbReference type="OrthoDB" id="1248612at2759"/>
<evidence type="ECO:0000313" key="1">
    <source>
        <dbReference type="EMBL" id="KAD5961129.1"/>
    </source>
</evidence>
<reference evidence="1 2" key="1">
    <citation type="submission" date="2019-05" db="EMBL/GenBank/DDBJ databases">
        <title>Mikania micrantha, genome provides insights into the molecular mechanism of rapid growth.</title>
        <authorList>
            <person name="Liu B."/>
        </authorList>
    </citation>
    <scope>NUCLEOTIDE SEQUENCE [LARGE SCALE GENOMIC DNA]</scope>
    <source>
        <strain evidence="1">NLD-2019</strain>
        <tissue evidence="1">Leaf</tissue>
    </source>
</reference>
<dbReference type="Proteomes" id="UP000326396">
    <property type="component" value="Linkage Group LG14"/>
</dbReference>
<dbReference type="EMBL" id="SZYD01000006">
    <property type="protein sequence ID" value="KAD5961129.1"/>
    <property type="molecule type" value="Genomic_DNA"/>
</dbReference>
<proteinExistence type="predicted"/>
<dbReference type="Gene3D" id="1.25.40.10">
    <property type="entry name" value="Tetratricopeptide repeat domain"/>
    <property type="match status" value="1"/>
</dbReference>
<gene>
    <name evidence="1" type="ORF">E3N88_12602</name>
</gene>
<name>A0A5N6P6D7_9ASTR</name>
<evidence type="ECO:0000313" key="2">
    <source>
        <dbReference type="Proteomes" id="UP000326396"/>
    </source>
</evidence>
<dbReference type="InterPro" id="IPR011990">
    <property type="entry name" value="TPR-like_helical_dom_sf"/>
</dbReference>
<sequence>MLVLGGWNSLTAPDDHNFTFTPPHIVGLWSKLSYDGDQTRPCAGRLEDAFKAVKTMNMMPDDVIWRALLSACRVHENVGRAERIIEHVKKTGGGAFKFACIFWAI</sequence>
<comment type="caution">
    <text evidence="1">The sequence shown here is derived from an EMBL/GenBank/DDBJ whole genome shotgun (WGS) entry which is preliminary data.</text>
</comment>
<protein>
    <recommendedName>
        <fullName evidence="3">Pentatricopeptide repeat-containing protein</fullName>
    </recommendedName>
</protein>
<dbReference type="AlphaFoldDB" id="A0A5N6P6D7"/>
<keyword evidence="2" id="KW-1185">Reference proteome</keyword>
<accession>A0A5N6P6D7</accession>